<evidence type="ECO:0000256" key="1">
    <source>
        <dbReference type="SAM" id="Coils"/>
    </source>
</evidence>
<feature type="coiled-coil region" evidence="1">
    <location>
        <begin position="243"/>
        <end position="277"/>
    </location>
</feature>
<gene>
    <name evidence="2" type="ORF">HPU229334_00525</name>
</gene>
<dbReference type="Proteomes" id="UP000037997">
    <property type="component" value="Unassembled WGS sequence"/>
</dbReference>
<comment type="caution">
    <text evidence="2">The sequence shown here is derived from an EMBL/GenBank/DDBJ whole genome shotgun (WGS) entry which is preliminary data.</text>
</comment>
<dbReference type="AlphaFoldDB" id="A0A0N1EAQ9"/>
<dbReference type="PATRIC" id="fig|35818.11.peg.102"/>
<organism evidence="2 3">
    <name type="scientific">Helicobacter pullorum</name>
    <dbReference type="NCBI Taxonomy" id="35818"/>
    <lineage>
        <taxon>Bacteria</taxon>
        <taxon>Pseudomonadati</taxon>
        <taxon>Campylobacterota</taxon>
        <taxon>Epsilonproteobacteria</taxon>
        <taxon>Campylobacterales</taxon>
        <taxon>Helicobacteraceae</taxon>
        <taxon>Helicobacter</taxon>
    </lineage>
</organism>
<keyword evidence="1" id="KW-0175">Coiled coil</keyword>
<feature type="coiled-coil region" evidence="1">
    <location>
        <begin position="125"/>
        <end position="176"/>
    </location>
</feature>
<dbReference type="EMBL" id="JNOC01000107">
    <property type="protein sequence ID" value="KPH54726.1"/>
    <property type="molecule type" value="Genomic_DNA"/>
</dbReference>
<reference evidence="2 3" key="1">
    <citation type="submission" date="2014-06" db="EMBL/GenBank/DDBJ databases">
        <title>Helicobacter pullorum isolates in fresh chicken meat - phenotypic and genotypic features.</title>
        <authorList>
            <person name="Borges V."/>
            <person name="Santos A."/>
            <person name="Correia C.B."/>
            <person name="Saraiva M."/>
            <person name="Menard A."/>
            <person name="Vieira L."/>
            <person name="Sampaio D.A."/>
            <person name="Gomes J.P."/>
            <person name="Oleastro M."/>
        </authorList>
    </citation>
    <scope>NUCLEOTIDE SEQUENCE [LARGE SCALE GENOMIC DNA]</scope>
    <source>
        <strain evidence="2 3">229334/12</strain>
    </source>
</reference>
<evidence type="ECO:0000313" key="3">
    <source>
        <dbReference type="Proteomes" id="UP000037997"/>
    </source>
</evidence>
<accession>A0A0N1EAQ9</accession>
<sequence length="285" mass="32909">MAMGGWYNGYRVSPELIRQAGGGAWSEAGKQLTNLSETWKQDKLRQKQMGLLDLQAEAQKWENSQNQKWGDKEREAKYNSVIFNNQDQQIKNAYTPRLLESNLYGSNLDNQRKQQENRILKNYGMLQAQADLEKAQAEARNASSGVNNGLADFMFKEQYKNQNRQNENEYKRYLDLIANNSDNWADIQKYKDPNIRLQAMQDFFNPINAGEIGEYKSGRNPIGANDPESYTPLGNYELSPEVMRRLGVDLRALQQQAQQAQQAQQQATQIKQEQLEKALQRIYKD</sequence>
<protein>
    <submittedName>
        <fullName evidence="2">Uncharacterized protein</fullName>
    </submittedName>
</protein>
<name>A0A0N1EAQ9_9HELI</name>
<proteinExistence type="predicted"/>
<dbReference type="RefSeq" id="WP_054198732.1">
    <property type="nucleotide sequence ID" value="NZ_JNOC01000107.1"/>
</dbReference>
<evidence type="ECO:0000313" key="2">
    <source>
        <dbReference type="EMBL" id="KPH54726.1"/>
    </source>
</evidence>